<accession>A0ABW4EQK1</accession>
<sequence>MKSWALPAVSSGSRAADQARDLALPLVAVAGIVAVADLRIPVGLPGHRGLIWLTLLVAVALSVRRPGVVTAVGAASTVLALALGSTVGDPRYLAAAILLDATLAVPIVRRHPVLLALAASPIHLVALVAPLLGAAGAGGALVGFGPGLATKAGFHLAFGLIAGLLGWTVAAALRCSWTGREGALTRRRVRP</sequence>
<name>A0ABW4EQK1_9PSEU</name>
<keyword evidence="1" id="KW-1133">Transmembrane helix</keyword>
<feature type="transmembrane region" description="Helical" evidence="1">
    <location>
        <begin position="46"/>
        <end position="63"/>
    </location>
</feature>
<feature type="transmembrane region" description="Helical" evidence="1">
    <location>
        <begin position="92"/>
        <end position="109"/>
    </location>
</feature>
<protein>
    <recommendedName>
        <fullName evidence="4">Rod shape-determining protein MreD</fullName>
    </recommendedName>
</protein>
<evidence type="ECO:0000313" key="2">
    <source>
        <dbReference type="EMBL" id="MFD1516450.1"/>
    </source>
</evidence>
<dbReference type="EMBL" id="JBHUCO010000002">
    <property type="protein sequence ID" value="MFD1516450.1"/>
    <property type="molecule type" value="Genomic_DNA"/>
</dbReference>
<evidence type="ECO:0000256" key="1">
    <source>
        <dbReference type="SAM" id="Phobius"/>
    </source>
</evidence>
<evidence type="ECO:0008006" key="4">
    <source>
        <dbReference type="Google" id="ProtNLM"/>
    </source>
</evidence>
<proteinExistence type="predicted"/>
<keyword evidence="1" id="KW-0472">Membrane</keyword>
<feature type="transmembrane region" description="Helical" evidence="1">
    <location>
        <begin position="68"/>
        <end position="86"/>
    </location>
</feature>
<organism evidence="2 3">
    <name type="scientific">Pseudonocardia yunnanensis</name>
    <dbReference type="NCBI Taxonomy" id="58107"/>
    <lineage>
        <taxon>Bacteria</taxon>
        <taxon>Bacillati</taxon>
        <taxon>Actinomycetota</taxon>
        <taxon>Actinomycetes</taxon>
        <taxon>Pseudonocardiales</taxon>
        <taxon>Pseudonocardiaceae</taxon>
        <taxon>Pseudonocardia</taxon>
    </lineage>
</organism>
<dbReference type="Proteomes" id="UP001597114">
    <property type="component" value="Unassembled WGS sequence"/>
</dbReference>
<keyword evidence="1" id="KW-0812">Transmembrane</keyword>
<feature type="transmembrane region" description="Helical" evidence="1">
    <location>
        <begin position="156"/>
        <end position="177"/>
    </location>
</feature>
<feature type="transmembrane region" description="Helical" evidence="1">
    <location>
        <begin position="121"/>
        <end position="144"/>
    </location>
</feature>
<evidence type="ECO:0000313" key="3">
    <source>
        <dbReference type="Proteomes" id="UP001597114"/>
    </source>
</evidence>
<reference evidence="3" key="1">
    <citation type="journal article" date="2019" name="Int. J. Syst. Evol. Microbiol.">
        <title>The Global Catalogue of Microorganisms (GCM) 10K type strain sequencing project: providing services to taxonomists for standard genome sequencing and annotation.</title>
        <authorList>
            <consortium name="The Broad Institute Genomics Platform"/>
            <consortium name="The Broad Institute Genome Sequencing Center for Infectious Disease"/>
            <person name="Wu L."/>
            <person name="Ma J."/>
        </authorList>
    </citation>
    <scope>NUCLEOTIDE SEQUENCE [LARGE SCALE GENOMIC DNA]</scope>
    <source>
        <strain evidence="3">CCM 7043</strain>
    </source>
</reference>
<dbReference type="RefSeq" id="WP_344725934.1">
    <property type="nucleotide sequence ID" value="NZ_BAAAUS010000036.1"/>
</dbReference>
<gene>
    <name evidence="2" type="ORF">ACFSJD_03070</name>
</gene>
<keyword evidence="3" id="KW-1185">Reference proteome</keyword>
<comment type="caution">
    <text evidence="2">The sequence shown here is derived from an EMBL/GenBank/DDBJ whole genome shotgun (WGS) entry which is preliminary data.</text>
</comment>